<organism evidence="2 3">
    <name type="scientific">Steinernema hermaphroditum</name>
    <dbReference type="NCBI Taxonomy" id="289476"/>
    <lineage>
        <taxon>Eukaryota</taxon>
        <taxon>Metazoa</taxon>
        <taxon>Ecdysozoa</taxon>
        <taxon>Nematoda</taxon>
        <taxon>Chromadorea</taxon>
        <taxon>Rhabditida</taxon>
        <taxon>Tylenchina</taxon>
        <taxon>Panagrolaimomorpha</taxon>
        <taxon>Strongyloidoidea</taxon>
        <taxon>Steinernematidae</taxon>
        <taxon>Steinernema</taxon>
    </lineage>
</organism>
<dbReference type="Proteomes" id="UP001175271">
    <property type="component" value="Unassembled WGS sequence"/>
</dbReference>
<protein>
    <submittedName>
        <fullName evidence="2">Uncharacterized protein</fullName>
    </submittedName>
</protein>
<keyword evidence="3" id="KW-1185">Reference proteome</keyword>
<reference evidence="2" key="1">
    <citation type="submission" date="2023-06" db="EMBL/GenBank/DDBJ databases">
        <title>Genomic analysis of the entomopathogenic nematode Steinernema hermaphroditum.</title>
        <authorList>
            <person name="Schwarz E.M."/>
            <person name="Heppert J.K."/>
            <person name="Baniya A."/>
            <person name="Schwartz H.T."/>
            <person name="Tan C.-H."/>
            <person name="Antoshechkin I."/>
            <person name="Sternberg P.W."/>
            <person name="Goodrich-Blair H."/>
            <person name="Dillman A.R."/>
        </authorList>
    </citation>
    <scope>NUCLEOTIDE SEQUENCE</scope>
    <source>
        <strain evidence="2">PS9179</strain>
        <tissue evidence="2">Whole animal</tissue>
    </source>
</reference>
<keyword evidence="1" id="KW-0812">Transmembrane</keyword>
<proteinExistence type="predicted"/>
<feature type="transmembrane region" description="Helical" evidence="1">
    <location>
        <begin position="16"/>
        <end position="39"/>
    </location>
</feature>
<accession>A0AA39HHF3</accession>
<keyword evidence="1" id="KW-0472">Membrane</keyword>
<evidence type="ECO:0000256" key="1">
    <source>
        <dbReference type="SAM" id="Phobius"/>
    </source>
</evidence>
<keyword evidence="1" id="KW-1133">Transmembrane helix</keyword>
<comment type="caution">
    <text evidence="2">The sequence shown here is derived from an EMBL/GenBank/DDBJ whole genome shotgun (WGS) entry which is preliminary data.</text>
</comment>
<gene>
    <name evidence="2" type="ORF">QR680_018029</name>
</gene>
<dbReference type="EMBL" id="JAUCMV010000004">
    <property type="protein sequence ID" value="KAK0405510.1"/>
    <property type="molecule type" value="Genomic_DNA"/>
</dbReference>
<evidence type="ECO:0000313" key="3">
    <source>
        <dbReference type="Proteomes" id="UP001175271"/>
    </source>
</evidence>
<evidence type="ECO:0000313" key="2">
    <source>
        <dbReference type="EMBL" id="KAK0405510.1"/>
    </source>
</evidence>
<sequence length="66" mass="7552">MYIGKRDASDDSYNTVFIATYVFLLGIFVSTFAYAFYYVSVTMRIKIKELNDCMPHEDETPSCSTA</sequence>
<dbReference type="AlphaFoldDB" id="A0AA39HHF3"/>
<name>A0AA39HHF3_9BILA</name>